<organism evidence="12 13">
    <name type="scientific">Peronospora matthiolae</name>
    <dbReference type="NCBI Taxonomy" id="2874970"/>
    <lineage>
        <taxon>Eukaryota</taxon>
        <taxon>Sar</taxon>
        <taxon>Stramenopiles</taxon>
        <taxon>Oomycota</taxon>
        <taxon>Peronosporomycetes</taxon>
        <taxon>Peronosporales</taxon>
        <taxon>Peronosporaceae</taxon>
        <taxon>Peronospora</taxon>
    </lineage>
</organism>
<dbReference type="Pfam" id="PF09753">
    <property type="entry name" value="Use1"/>
    <property type="match status" value="1"/>
</dbReference>
<dbReference type="GO" id="GO:0005484">
    <property type="term" value="F:SNAP receptor activity"/>
    <property type="evidence" value="ECO:0007669"/>
    <property type="project" value="TreeGrafter"/>
</dbReference>
<keyword evidence="3" id="KW-0813">Transport</keyword>
<keyword evidence="6" id="KW-0931">ER-Golgi transport</keyword>
<evidence type="ECO:0000256" key="9">
    <source>
        <dbReference type="ARBA" id="ARBA00023136"/>
    </source>
</evidence>
<evidence type="ECO:0000313" key="13">
    <source>
        <dbReference type="Proteomes" id="UP001162060"/>
    </source>
</evidence>
<keyword evidence="5" id="KW-0256">Endoplasmic reticulum</keyword>
<keyword evidence="4 11" id="KW-0812">Transmembrane</keyword>
<keyword evidence="10" id="KW-0175">Coiled coil</keyword>
<dbReference type="GO" id="GO:0005789">
    <property type="term" value="C:endoplasmic reticulum membrane"/>
    <property type="evidence" value="ECO:0007669"/>
    <property type="project" value="UniProtKB-SubCell"/>
</dbReference>
<evidence type="ECO:0000256" key="2">
    <source>
        <dbReference type="ARBA" id="ARBA00007891"/>
    </source>
</evidence>
<gene>
    <name evidence="12" type="ORF">PM001_LOCUS22100</name>
</gene>
<dbReference type="Proteomes" id="UP001162060">
    <property type="component" value="Unassembled WGS sequence"/>
</dbReference>
<accession>A0AAV1UQY5</accession>
<evidence type="ECO:0000256" key="10">
    <source>
        <dbReference type="SAM" id="Coils"/>
    </source>
</evidence>
<dbReference type="CDD" id="cd15860">
    <property type="entry name" value="SNARE_USE1"/>
    <property type="match status" value="1"/>
</dbReference>
<evidence type="ECO:0000256" key="4">
    <source>
        <dbReference type="ARBA" id="ARBA00022692"/>
    </source>
</evidence>
<evidence type="ECO:0000256" key="3">
    <source>
        <dbReference type="ARBA" id="ARBA00022448"/>
    </source>
</evidence>
<dbReference type="GO" id="GO:0031201">
    <property type="term" value="C:SNARE complex"/>
    <property type="evidence" value="ECO:0007669"/>
    <property type="project" value="TreeGrafter"/>
</dbReference>
<comment type="caution">
    <text evidence="12">The sequence shown here is derived from an EMBL/GenBank/DDBJ whole genome shotgun (WGS) entry which is preliminary data.</text>
</comment>
<dbReference type="PANTHER" id="PTHR13050:SF7">
    <property type="entry name" value="VESICLE TRANSPORT PROTEIN USE1"/>
    <property type="match status" value="1"/>
</dbReference>
<keyword evidence="7" id="KW-0653">Protein transport</keyword>
<dbReference type="EMBL" id="CAKLBY020000226">
    <property type="protein sequence ID" value="CAK7936950.1"/>
    <property type="molecule type" value="Genomic_DNA"/>
</dbReference>
<evidence type="ECO:0000256" key="1">
    <source>
        <dbReference type="ARBA" id="ARBA00004163"/>
    </source>
</evidence>
<dbReference type="InterPro" id="IPR019150">
    <property type="entry name" value="Vesicle_transport_protein_Use1"/>
</dbReference>
<keyword evidence="9 11" id="KW-0472">Membrane</keyword>
<proteinExistence type="inferred from homology"/>
<dbReference type="PANTHER" id="PTHR13050">
    <property type="entry name" value="USE1-LIKE PROTEIN"/>
    <property type="match status" value="1"/>
</dbReference>
<feature type="transmembrane region" description="Helical" evidence="11">
    <location>
        <begin position="244"/>
        <end position="267"/>
    </location>
</feature>
<dbReference type="GO" id="GO:0006890">
    <property type="term" value="P:retrograde vesicle-mediated transport, Golgi to endoplasmic reticulum"/>
    <property type="evidence" value="ECO:0007669"/>
    <property type="project" value="TreeGrafter"/>
</dbReference>
<evidence type="ECO:0008006" key="14">
    <source>
        <dbReference type="Google" id="ProtNLM"/>
    </source>
</evidence>
<comment type="subcellular location">
    <subcellularLocation>
        <location evidence="1">Endoplasmic reticulum membrane</location>
        <topology evidence="1">Single-pass type IV membrane protein</topology>
    </subcellularLocation>
</comment>
<reference evidence="12" key="1">
    <citation type="submission" date="2024-01" db="EMBL/GenBank/DDBJ databases">
        <authorList>
            <person name="Webb A."/>
        </authorList>
    </citation>
    <scope>NUCLEOTIDE SEQUENCE</scope>
    <source>
        <strain evidence="12">Pm1</strain>
    </source>
</reference>
<evidence type="ECO:0000256" key="8">
    <source>
        <dbReference type="ARBA" id="ARBA00022989"/>
    </source>
</evidence>
<evidence type="ECO:0000256" key="11">
    <source>
        <dbReference type="SAM" id="Phobius"/>
    </source>
</evidence>
<name>A0AAV1UQY5_9STRA</name>
<evidence type="ECO:0000256" key="5">
    <source>
        <dbReference type="ARBA" id="ARBA00022824"/>
    </source>
</evidence>
<dbReference type="GO" id="GO:0015031">
    <property type="term" value="P:protein transport"/>
    <property type="evidence" value="ECO:0007669"/>
    <property type="project" value="UniProtKB-KW"/>
</dbReference>
<evidence type="ECO:0000256" key="7">
    <source>
        <dbReference type="ARBA" id="ARBA00022927"/>
    </source>
</evidence>
<evidence type="ECO:0000256" key="6">
    <source>
        <dbReference type="ARBA" id="ARBA00022892"/>
    </source>
</evidence>
<evidence type="ECO:0000313" key="12">
    <source>
        <dbReference type="EMBL" id="CAK7936950.1"/>
    </source>
</evidence>
<dbReference type="AlphaFoldDB" id="A0AAV1UQY5"/>
<comment type="similarity">
    <text evidence="2">Belongs to the USE1 family.</text>
</comment>
<feature type="coiled-coil region" evidence="10">
    <location>
        <begin position="42"/>
        <end position="69"/>
    </location>
</feature>
<keyword evidence="8 11" id="KW-1133">Transmembrane helix</keyword>
<protein>
    <recommendedName>
        <fullName evidence="14">Vesicle transport protein USE1</fullName>
    </recommendedName>
</protein>
<sequence length="274" mass="31289">MEVIECRRFLAAWTRSKADKEIVRNDHVITQYEQLALHYQQLLQDQNEFEALESDLASLLAEIKVLKQETQPVTPPPRILRASEIIKLREERHRAAAISSRLEAPVKKQELVLESCDNGKEEGTCAKPETHLHLTANDLKSILDAAVPREEKPSTKAIRQRLGLMDRSKAHASASETVAREEQESIQSEMMSLAKQLKDRTQLINQSLLEDVKILDAVGESAESNAALLDRENTMLKKQLAASIGLWTSLWFVAMLFVVFVVTYFYMKMFSRRW</sequence>